<dbReference type="InterPro" id="IPR015424">
    <property type="entry name" value="PyrdxlP-dep_Trfase"/>
</dbReference>
<dbReference type="Pfam" id="PF01212">
    <property type="entry name" value="Beta_elim_lyase"/>
    <property type="match status" value="1"/>
</dbReference>
<reference evidence="6" key="1">
    <citation type="submission" date="2020-05" db="EMBL/GenBank/DDBJ databases">
        <title>Novel species in genus Nocardioides.</title>
        <authorList>
            <person name="Zhang G."/>
        </authorList>
    </citation>
    <scope>NUCLEOTIDE SEQUENCE [LARGE SCALE GENOMIC DNA]</scope>
    <source>
        <strain evidence="6">zg-1050</strain>
    </source>
</reference>
<dbReference type="Gene3D" id="3.90.1150.10">
    <property type="entry name" value="Aspartate Aminotransferase, domain 1"/>
    <property type="match status" value="1"/>
</dbReference>
<name>A0A6M8JA03_9ACTN</name>
<evidence type="ECO:0000256" key="1">
    <source>
        <dbReference type="ARBA" id="ARBA00001933"/>
    </source>
</evidence>
<comment type="similarity">
    <text evidence="2">Belongs to the threonine aldolase family.</text>
</comment>
<dbReference type="GO" id="GO:0016829">
    <property type="term" value="F:lyase activity"/>
    <property type="evidence" value="ECO:0007669"/>
    <property type="project" value="InterPro"/>
</dbReference>
<accession>A0A6M8JA03</accession>
<keyword evidence="5" id="KW-0808">Transferase</keyword>
<dbReference type="InterPro" id="IPR015422">
    <property type="entry name" value="PyrdxlP-dep_Trfase_small"/>
</dbReference>
<keyword evidence="5" id="KW-0032">Aminotransferase</keyword>
<feature type="domain" description="Aromatic amino acid beta-eliminating lyase/threonine aldolase" evidence="4">
    <location>
        <begin position="14"/>
        <end position="294"/>
    </location>
</feature>
<evidence type="ECO:0000313" key="5">
    <source>
        <dbReference type="EMBL" id="QKF07652.1"/>
    </source>
</evidence>
<organism evidence="5 6">
    <name type="scientific">Berryella wangjianweii</name>
    <dbReference type="NCBI Taxonomy" id="2734634"/>
    <lineage>
        <taxon>Bacteria</taxon>
        <taxon>Bacillati</taxon>
        <taxon>Actinomycetota</taxon>
        <taxon>Coriobacteriia</taxon>
        <taxon>Eggerthellales</taxon>
        <taxon>Eggerthellaceae</taxon>
        <taxon>Berryella</taxon>
    </lineage>
</organism>
<dbReference type="GO" id="GO:0008483">
    <property type="term" value="F:transaminase activity"/>
    <property type="evidence" value="ECO:0007669"/>
    <property type="project" value="UniProtKB-KW"/>
</dbReference>
<dbReference type="RefSeq" id="WP_173164967.1">
    <property type="nucleotide sequence ID" value="NZ_CP053716.1"/>
</dbReference>
<dbReference type="PANTHER" id="PTHR48097">
    <property type="entry name" value="L-THREONINE ALDOLASE-RELATED"/>
    <property type="match status" value="1"/>
</dbReference>
<proteinExistence type="inferred from homology"/>
<comment type="cofactor">
    <cofactor evidence="1">
        <name>pyridoxal 5'-phosphate</name>
        <dbReference type="ChEBI" id="CHEBI:597326"/>
    </cofactor>
</comment>
<evidence type="ECO:0000259" key="4">
    <source>
        <dbReference type="Pfam" id="PF01212"/>
    </source>
</evidence>
<gene>
    <name evidence="5" type="ORF">HLV38_05630</name>
</gene>
<dbReference type="SUPFAM" id="SSF53383">
    <property type="entry name" value="PLP-dependent transferases"/>
    <property type="match status" value="1"/>
</dbReference>
<evidence type="ECO:0000313" key="6">
    <source>
        <dbReference type="Proteomes" id="UP000503297"/>
    </source>
</evidence>
<dbReference type="InterPro" id="IPR015421">
    <property type="entry name" value="PyrdxlP-dep_Trfase_major"/>
</dbReference>
<dbReference type="Proteomes" id="UP000503297">
    <property type="component" value="Chromosome"/>
</dbReference>
<keyword evidence="6" id="KW-1185">Reference proteome</keyword>
<protein>
    <submittedName>
        <fullName evidence="5">Aminotransferase class I/II-fold pyridoxal phosphate-dependent enzyme</fullName>
    </submittedName>
</protein>
<dbReference type="InterPro" id="IPR001597">
    <property type="entry name" value="ArAA_b-elim_lyase/Thr_aldolase"/>
</dbReference>
<keyword evidence="3" id="KW-0663">Pyridoxal phosphate</keyword>
<dbReference type="EMBL" id="CP053716">
    <property type="protein sequence ID" value="QKF07652.1"/>
    <property type="molecule type" value="Genomic_DNA"/>
</dbReference>
<sequence>MLHFNNDYCRTGHPRVIEALASTQGEGHVGYGHDDLCAQARADVRRVTGAPDAAVHFAVGGTQANALVIGALLRGFEGVVAAADGHISTHETGAIERGGHKVIEVACPGALLRADDVRRLAEEFEASPIPEHVVEPKLAYVSVPTEWGAMPRLSQLEELSRTAHRHGWMLFVDGARLGYGLGAADCDVTLPDIARLADAFTIGGTKCGALFGEAVVFPDPQTAPRFRATMKQGGGLLAKGWLLGAQFHELLRDGLYFEATAQAVRQAQRVRCALERAGVPLRADSPTNQQFALMTQEQADFLGRRVVFDSFERHADGRLTVRLCTSWATTDAEVSQLEEVLAALPPTR</sequence>
<evidence type="ECO:0000256" key="3">
    <source>
        <dbReference type="ARBA" id="ARBA00022898"/>
    </source>
</evidence>
<dbReference type="GO" id="GO:0006520">
    <property type="term" value="P:amino acid metabolic process"/>
    <property type="evidence" value="ECO:0007669"/>
    <property type="project" value="InterPro"/>
</dbReference>
<dbReference type="Gene3D" id="3.40.640.10">
    <property type="entry name" value="Type I PLP-dependent aspartate aminotransferase-like (Major domain)"/>
    <property type="match status" value="1"/>
</dbReference>
<dbReference type="PANTHER" id="PTHR48097:SF5">
    <property type="entry name" value="LOW SPECIFICITY L-THREONINE ALDOLASE"/>
    <property type="match status" value="1"/>
</dbReference>
<evidence type="ECO:0000256" key="2">
    <source>
        <dbReference type="ARBA" id="ARBA00006966"/>
    </source>
</evidence>
<dbReference type="KEGG" id="bwa:HLV38_05630"/>
<dbReference type="AlphaFoldDB" id="A0A6M8JA03"/>